<keyword evidence="5" id="KW-0808">Transferase</keyword>
<dbReference type="SUPFAM" id="SSF55874">
    <property type="entry name" value="ATPase domain of HSP90 chaperone/DNA topoisomerase II/histidine kinase"/>
    <property type="match status" value="1"/>
</dbReference>
<dbReference type="SUPFAM" id="SSF158472">
    <property type="entry name" value="HAMP domain-like"/>
    <property type="match status" value="1"/>
</dbReference>
<dbReference type="CDD" id="cd06225">
    <property type="entry name" value="HAMP"/>
    <property type="match status" value="1"/>
</dbReference>
<dbReference type="Pfam" id="PF00672">
    <property type="entry name" value="HAMP"/>
    <property type="match status" value="1"/>
</dbReference>
<dbReference type="SUPFAM" id="SSF55781">
    <property type="entry name" value="GAF domain-like"/>
    <property type="match status" value="1"/>
</dbReference>
<protein>
    <recommendedName>
        <fullName evidence="3">histidine kinase</fullName>
        <ecNumber evidence="3">2.7.13.3</ecNumber>
    </recommendedName>
</protein>
<dbReference type="SUPFAM" id="SSF47384">
    <property type="entry name" value="Homodimeric domain of signal transducing histidine kinase"/>
    <property type="match status" value="1"/>
</dbReference>
<feature type="coiled-coil region" evidence="9">
    <location>
        <begin position="485"/>
        <end position="561"/>
    </location>
</feature>
<evidence type="ECO:0000256" key="1">
    <source>
        <dbReference type="ARBA" id="ARBA00000085"/>
    </source>
</evidence>
<dbReference type="SMART" id="SM00065">
    <property type="entry name" value="GAF"/>
    <property type="match status" value="1"/>
</dbReference>
<evidence type="ECO:0000256" key="8">
    <source>
        <dbReference type="PROSITE-ProRule" id="PRU00169"/>
    </source>
</evidence>
<accession>A0A2T5C4I7</accession>
<dbReference type="InterPro" id="IPR003594">
    <property type="entry name" value="HATPase_dom"/>
</dbReference>
<dbReference type="InterPro" id="IPR029016">
    <property type="entry name" value="GAF-like_dom_sf"/>
</dbReference>
<keyword evidence="15" id="KW-1185">Reference proteome</keyword>
<evidence type="ECO:0000256" key="4">
    <source>
        <dbReference type="ARBA" id="ARBA00022553"/>
    </source>
</evidence>
<feature type="modified residue" description="4-aspartylphosphate" evidence="8">
    <location>
        <position position="1185"/>
    </location>
</feature>
<dbReference type="GO" id="GO:0000155">
    <property type="term" value="F:phosphorelay sensor kinase activity"/>
    <property type="evidence" value="ECO:0007669"/>
    <property type="project" value="InterPro"/>
</dbReference>
<dbReference type="SMART" id="SM00387">
    <property type="entry name" value="HATPase_c"/>
    <property type="match status" value="1"/>
</dbReference>
<dbReference type="PROSITE" id="PS50885">
    <property type="entry name" value="HAMP"/>
    <property type="match status" value="2"/>
</dbReference>
<evidence type="ECO:0000256" key="6">
    <source>
        <dbReference type="ARBA" id="ARBA00022777"/>
    </source>
</evidence>
<feature type="domain" description="HAMP" evidence="13">
    <location>
        <begin position="285"/>
        <end position="322"/>
    </location>
</feature>
<evidence type="ECO:0000313" key="15">
    <source>
        <dbReference type="Proteomes" id="UP000243525"/>
    </source>
</evidence>
<dbReference type="PRINTS" id="PR00344">
    <property type="entry name" value="BCTRLSENSOR"/>
</dbReference>
<comment type="catalytic activity">
    <reaction evidence="1">
        <text>ATP + protein L-histidine = ADP + protein N-phospho-L-histidine.</text>
        <dbReference type="EC" id="2.7.13.3"/>
    </reaction>
</comment>
<dbReference type="Gene3D" id="3.30.565.10">
    <property type="entry name" value="Histidine kinase-like ATPase, C-terminal domain"/>
    <property type="match status" value="1"/>
</dbReference>
<evidence type="ECO:0000256" key="3">
    <source>
        <dbReference type="ARBA" id="ARBA00012438"/>
    </source>
</evidence>
<comment type="caution">
    <text evidence="14">The sequence shown here is derived from an EMBL/GenBank/DDBJ whole genome shotgun (WGS) entry which is preliminary data.</text>
</comment>
<dbReference type="InterPro" id="IPR011006">
    <property type="entry name" value="CheY-like_superfamily"/>
</dbReference>
<dbReference type="PANTHER" id="PTHR45339">
    <property type="entry name" value="HYBRID SIGNAL TRANSDUCTION HISTIDINE KINASE J"/>
    <property type="match status" value="1"/>
</dbReference>
<dbReference type="OrthoDB" id="9796457at2"/>
<organism evidence="14 15">
    <name type="scientific">Mangrovibacterium marinum</name>
    <dbReference type="NCBI Taxonomy" id="1639118"/>
    <lineage>
        <taxon>Bacteria</taxon>
        <taxon>Pseudomonadati</taxon>
        <taxon>Bacteroidota</taxon>
        <taxon>Bacteroidia</taxon>
        <taxon>Marinilabiliales</taxon>
        <taxon>Prolixibacteraceae</taxon>
        <taxon>Mangrovibacterium</taxon>
    </lineage>
</organism>
<dbReference type="InterPro" id="IPR003661">
    <property type="entry name" value="HisK_dim/P_dom"/>
</dbReference>
<sequence>MLRFFNSKIRNKLRLLSLLAFFSLLILGYVSNYFYNTGKALSLIINTERVHNNIFHEGVEDFFSYQLSGDEQWLHKAITQMELANQMAYSFGTIDQFANLSDSEFEDKLLDVFQPALNGDRADAALMGSRLKLLMWLKPARLAEAQQYALQVSELGQSILEKVLAYKNDTNGVIIQNINADLAQMRGLYGEFAQAIEDLNTLINRFLFGGILLVVFLLVLTNGSISIRISRSISEPIRDMVEQFGLIAKGDLTGKLSIQADNEIGELANSFRQIQEGFRQVIAYTQKVADGDYSSQIVPKSPKDEMSISLNKMVATLQATSERNEQEDWLKSGINSLNEKLSNHQTYEEIGQFAISFLMERLHAQLGSVHLYEPDRKCLRLLSSSGFDPKKLNKSIRLNEGIIGQVAHSREMVVLHDLPDESYQTFSSSGEYKPRQIVIVPLIYNQTLIGVVELASLSRFSEIEMQFFRYATEIIGIKLNSVSSLMKTQELLEKTQQQASELQVQQEELRVANEELVEHTKVLTENEKKLQVQQEELRVTNEELEERSRQLEIQKEDISTKNTELTEAHQALEIKAKELHLASQYKSEFLANMSHELRTPLNSLLILSNMLATNKKGNLTGDQVQSAKIIHKSGTDLLQLINEVLDLSKIEAGKMTVVFAPVSATDLKDEILMSFNAMAAEKQLAFEVQVDPSFPARLKTDRYRLMQIVKNLLSNAFKFTSSGKITVDMLPTASGTIFNNSDFNSANSCCIRIADTGIGIPAEKLEAIFEAFQQADGSISRKFGGTGLGLSISRELIRLLGGEIQLESQVNKGSTFYVYLPVDKALTDEQPLASSISTADDSTAPNDHHEPAQQQPEPVLVPFIEDDRDKQPDGKTILVIHPSKQQARKFMQQARAKAYSAIVAGNIDDGILLAEKYQPKAILLAVEYARAESPGYQKLKQHRLTSKLPVHLITPIDYSETDNYSELPTVETISVSDALSAMENPFPTTMKKMLLVEDNSLTRTVIKTMLNELQLEIAEVQMAQEAYQLLCREKFDCIVLDLGLPDYSGKELLQKLRANGIPIPKVFIYTGKDISSEEIKELTGFTDTIILKGMKSDERLMDELTLFLHQLSKTIPASINKTAIASDESLFKGKKILIVDDDIRNVFALGQMLEERDMEVYEAENGQVAVDLLQSKPDIDLVLMDVMMPVMDGYEAMRIIRHTPGIQQIPVICLTAKAMKEDKENALKNGANDYLSKPLNEEKLFSMLKIWLYRN</sequence>
<feature type="compositionally biased region" description="Low complexity" evidence="10">
    <location>
        <begin position="834"/>
        <end position="844"/>
    </location>
</feature>
<evidence type="ECO:0000256" key="9">
    <source>
        <dbReference type="SAM" id="Coils"/>
    </source>
</evidence>
<dbReference type="PROSITE" id="PS50110">
    <property type="entry name" value="RESPONSE_REGULATORY"/>
    <property type="match status" value="2"/>
</dbReference>
<evidence type="ECO:0000259" key="13">
    <source>
        <dbReference type="PROSITE" id="PS50885"/>
    </source>
</evidence>
<evidence type="ECO:0000256" key="2">
    <source>
        <dbReference type="ARBA" id="ARBA00004370"/>
    </source>
</evidence>
<comment type="subcellular location">
    <subcellularLocation>
        <location evidence="2">Membrane</location>
    </subcellularLocation>
</comment>
<dbReference type="CDD" id="cd00156">
    <property type="entry name" value="REC"/>
    <property type="match status" value="1"/>
</dbReference>
<dbReference type="SMART" id="SM00388">
    <property type="entry name" value="HisKA"/>
    <property type="match status" value="1"/>
</dbReference>
<evidence type="ECO:0000259" key="11">
    <source>
        <dbReference type="PROSITE" id="PS50109"/>
    </source>
</evidence>
<dbReference type="SUPFAM" id="SSF52172">
    <property type="entry name" value="CheY-like"/>
    <property type="match status" value="2"/>
</dbReference>
<dbReference type="InterPro" id="IPR005467">
    <property type="entry name" value="His_kinase_dom"/>
</dbReference>
<dbReference type="InterPro" id="IPR001789">
    <property type="entry name" value="Sig_transdc_resp-reg_receiver"/>
</dbReference>
<keyword evidence="6 14" id="KW-0418">Kinase</keyword>
<dbReference type="CDD" id="cd00082">
    <property type="entry name" value="HisKA"/>
    <property type="match status" value="1"/>
</dbReference>
<dbReference type="EC" id="2.7.13.3" evidence="3"/>
<dbReference type="CDD" id="cd16922">
    <property type="entry name" value="HATPase_EvgS-ArcB-TorS-like"/>
    <property type="match status" value="1"/>
</dbReference>
<dbReference type="InterPro" id="IPR003660">
    <property type="entry name" value="HAMP_dom"/>
</dbReference>
<dbReference type="Pfam" id="PF00512">
    <property type="entry name" value="HisKA"/>
    <property type="match status" value="1"/>
</dbReference>
<dbReference type="FunFam" id="3.30.565.10:FF:000010">
    <property type="entry name" value="Sensor histidine kinase RcsC"/>
    <property type="match status" value="1"/>
</dbReference>
<dbReference type="SMART" id="SM00448">
    <property type="entry name" value="REC"/>
    <property type="match status" value="2"/>
</dbReference>
<gene>
    <name evidence="14" type="ORF">C8N47_10386</name>
</gene>
<dbReference type="Gene3D" id="6.10.340.10">
    <property type="match status" value="1"/>
</dbReference>
<feature type="domain" description="Response regulatory" evidence="12">
    <location>
        <begin position="1135"/>
        <end position="1252"/>
    </location>
</feature>
<feature type="domain" description="Histidine kinase" evidence="11">
    <location>
        <begin position="592"/>
        <end position="824"/>
    </location>
</feature>
<feature type="domain" description="HAMP" evidence="13">
    <location>
        <begin position="231"/>
        <end position="283"/>
    </location>
</feature>
<dbReference type="InterPro" id="IPR036097">
    <property type="entry name" value="HisK_dim/P_sf"/>
</dbReference>
<keyword evidence="9" id="KW-0175">Coiled coil</keyword>
<dbReference type="InterPro" id="IPR003018">
    <property type="entry name" value="GAF"/>
</dbReference>
<dbReference type="Proteomes" id="UP000243525">
    <property type="component" value="Unassembled WGS sequence"/>
</dbReference>
<evidence type="ECO:0000259" key="12">
    <source>
        <dbReference type="PROSITE" id="PS50110"/>
    </source>
</evidence>
<evidence type="ECO:0000256" key="7">
    <source>
        <dbReference type="ARBA" id="ARBA00023012"/>
    </source>
</evidence>
<dbReference type="InterPro" id="IPR036890">
    <property type="entry name" value="HATPase_C_sf"/>
</dbReference>
<evidence type="ECO:0000256" key="5">
    <source>
        <dbReference type="ARBA" id="ARBA00022679"/>
    </source>
</evidence>
<dbReference type="Pfam" id="PF02518">
    <property type="entry name" value="HATPase_c"/>
    <property type="match status" value="1"/>
</dbReference>
<dbReference type="Gene3D" id="3.40.50.2300">
    <property type="match status" value="2"/>
</dbReference>
<reference evidence="14 15" key="1">
    <citation type="submission" date="2018-04" db="EMBL/GenBank/DDBJ databases">
        <title>Genomic Encyclopedia of Archaeal and Bacterial Type Strains, Phase II (KMG-II): from individual species to whole genera.</title>
        <authorList>
            <person name="Goeker M."/>
        </authorList>
    </citation>
    <scope>NUCLEOTIDE SEQUENCE [LARGE SCALE GENOMIC DNA]</scope>
    <source>
        <strain evidence="14 15">DSM 28823</strain>
    </source>
</reference>
<dbReference type="Gene3D" id="3.30.450.40">
    <property type="match status" value="1"/>
</dbReference>
<dbReference type="AlphaFoldDB" id="A0A2T5C4I7"/>
<feature type="domain" description="Response regulatory" evidence="12">
    <location>
        <begin position="992"/>
        <end position="1107"/>
    </location>
</feature>
<dbReference type="Pfam" id="PF00072">
    <property type="entry name" value="Response_reg"/>
    <property type="match status" value="2"/>
</dbReference>
<keyword evidence="4 8" id="KW-0597">Phosphoprotein</keyword>
<dbReference type="Gene3D" id="1.10.287.130">
    <property type="match status" value="1"/>
</dbReference>
<feature type="modified residue" description="4-aspartylphosphate" evidence="8">
    <location>
        <position position="1041"/>
    </location>
</feature>
<feature type="region of interest" description="Disordered" evidence="10">
    <location>
        <begin position="834"/>
        <end position="858"/>
    </location>
</feature>
<proteinExistence type="predicted"/>
<dbReference type="Pfam" id="PF13185">
    <property type="entry name" value="GAF_2"/>
    <property type="match status" value="1"/>
</dbReference>
<dbReference type="EMBL" id="QAAD01000003">
    <property type="protein sequence ID" value="PTN09792.1"/>
    <property type="molecule type" value="Genomic_DNA"/>
</dbReference>
<dbReference type="GO" id="GO:0016020">
    <property type="term" value="C:membrane"/>
    <property type="evidence" value="ECO:0007669"/>
    <property type="project" value="UniProtKB-SubCell"/>
</dbReference>
<keyword evidence="7" id="KW-0902">Two-component regulatory system</keyword>
<evidence type="ECO:0000256" key="10">
    <source>
        <dbReference type="SAM" id="MobiDB-lite"/>
    </source>
</evidence>
<dbReference type="SMART" id="SM00304">
    <property type="entry name" value="HAMP"/>
    <property type="match status" value="1"/>
</dbReference>
<dbReference type="CDD" id="cd17546">
    <property type="entry name" value="REC_hyHK_CKI1_RcsC-like"/>
    <property type="match status" value="1"/>
</dbReference>
<name>A0A2T5C4I7_9BACT</name>
<dbReference type="PROSITE" id="PS50109">
    <property type="entry name" value="HIS_KIN"/>
    <property type="match status" value="1"/>
</dbReference>
<evidence type="ECO:0000313" key="14">
    <source>
        <dbReference type="EMBL" id="PTN09792.1"/>
    </source>
</evidence>
<dbReference type="InterPro" id="IPR004358">
    <property type="entry name" value="Sig_transdc_His_kin-like_C"/>
</dbReference>
<dbReference type="PANTHER" id="PTHR45339:SF1">
    <property type="entry name" value="HYBRID SIGNAL TRANSDUCTION HISTIDINE KINASE J"/>
    <property type="match status" value="1"/>
</dbReference>